<comment type="caution">
    <text evidence="7">The sequence shown here is derived from an EMBL/GenBank/DDBJ whole genome shotgun (WGS) entry which is preliminary data.</text>
</comment>
<keyword evidence="5 6" id="KW-0472">Membrane</keyword>
<dbReference type="Pfam" id="PF03073">
    <property type="entry name" value="TspO_MBR"/>
    <property type="match status" value="1"/>
</dbReference>
<evidence type="ECO:0000313" key="7">
    <source>
        <dbReference type="EMBL" id="MDT0328498.1"/>
    </source>
</evidence>
<feature type="transmembrane region" description="Helical" evidence="6">
    <location>
        <begin position="20"/>
        <end position="41"/>
    </location>
</feature>
<accession>A0ABU2M7E0</accession>
<evidence type="ECO:0000256" key="6">
    <source>
        <dbReference type="SAM" id="Phobius"/>
    </source>
</evidence>
<evidence type="ECO:0000256" key="5">
    <source>
        <dbReference type="ARBA" id="ARBA00023136"/>
    </source>
</evidence>
<dbReference type="PIRSF" id="PIRSF005859">
    <property type="entry name" value="PBR"/>
    <property type="match status" value="1"/>
</dbReference>
<feature type="transmembrane region" description="Helical" evidence="6">
    <location>
        <begin position="89"/>
        <end position="112"/>
    </location>
</feature>
<keyword evidence="3 6" id="KW-0812">Transmembrane</keyword>
<keyword evidence="4 6" id="KW-1133">Transmembrane helix</keyword>
<dbReference type="Gene3D" id="1.20.1260.100">
    <property type="entry name" value="TspO/MBR protein"/>
    <property type="match status" value="1"/>
</dbReference>
<dbReference type="Proteomes" id="UP001183390">
    <property type="component" value="Unassembled WGS sequence"/>
</dbReference>
<dbReference type="EMBL" id="JAVREP010000004">
    <property type="protein sequence ID" value="MDT0328498.1"/>
    <property type="molecule type" value="Genomic_DNA"/>
</dbReference>
<gene>
    <name evidence="7" type="ORF">RM479_08735</name>
</gene>
<organism evidence="7 8">
    <name type="scientific">Nocardiopsis lambiniae</name>
    <dbReference type="NCBI Taxonomy" id="3075539"/>
    <lineage>
        <taxon>Bacteria</taxon>
        <taxon>Bacillati</taxon>
        <taxon>Actinomycetota</taxon>
        <taxon>Actinomycetes</taxon>
        <taxon>Streptosporangiales</taxon>
        <taxon>Nocardiopsidaceae</taxon>
        <taxon>Nocardiopsis</taxon>
    </lineage>
</organism>
<dbReference type="PANTHER" id="PTHR10057">
    <property type="entry name" value="PERIPHERAL-TYPE BENZODIAZEPINE RECEPTOR"/>
    <property type="match status" value="1"/>
</dbReference>
<protein>
    <submittedName>
        <fullName evidence="7">TspO/MBR family protein</fullName>
    </submittedName>
</protein>
<feature type="transmembrane region" description="Helical" evidence="6">
    <location>
        <begin position="61"/>
        <end position="82"/>
    </location>
</feature>
<reference evidence="8" key="1">
    <citation type="submission" date="2023-07" db="EMBL/GenBank/DDBJ databases">
        <title>30 novel species of actinomycetes from the DSMZ collection.</title>
        <authorList>
            <person name="Nouioui I."/>
        </authorList>
    </citation>
    <scope>NUCLEOTIDE SEQUENCE [LARGE SCALE GENOMIC DNA]</scope>
    <source>
        <strain evidence="8">DSM 44743</strain>
    </source>
</reference>
<dbReference type="InterPro" id="IPR038330">
    <property type="entry name" value="TspO/MBR-related_sf"/>
</dbReference>
<dbReference type="CDD" id="cd15904">
    <property type="entry name" value="TSPO_MBR"/>
    <property type="match status" value="1"/>
</dbReference>
<evidence type="ECO:0000256" key="1">
    <source>
        <dbReference type="ARBA" id="ARBA00004141"/>
    </source>
</evidence>
<proteinExistence type="inferred from homology"/>
<evidence type="ECO:0000256" key="2">
    <source>
        <dbReference type="ARBA" id="ARBA00007524"/>
    </source>
</evidence>
<feature type="transmembrane region" description="Helical" evidence="6">
    <location>
        <begin position="118"/>
        <end position="137"/>
    </location>
</feature>
<name>A0ABU2M7E0_9ACTN</name>
<dbReference type="InterPro" id="IPR004307">
    <property type="entry name" value="TspO_MBR"/>
</dbReference>
<sequence>MGTTAHDDTAPAAPSPLASIVALGVLLALAFGTALLGVLASPDTAGEYASLTRPGWAPPSWLFGPVWTALYAMIAFSGWLVWRRGRLRGLALALFAGQLVFNALWTPLFFGLGLRGTALVDIVVLLVTVTATITVFARASRTAALLLVPYWAWVGFATVLNAAIWWLNRGS</sequence>
<evidence type="ECO:0000313" key="8">
    <source>
        <dbReference type="Proteomes" id="UP001183390"/>
    </source>
</evidence>
<evidence type="ECO:0000256" key="4">
    <source>
        <dbReference type="ARBA" id="ARBA00022989"/>
    </source>
</evidence>
<comment type="similarity">
    <text evidence="2">Belongs to the TspO/BZRP family.</text>
</comment>
<dbReference type="PANTHER" id="PTHR10057:SF0">
    <property type="entry name" value="TRANSLOCATOR PROTEIN"/>
    <property type="match status" value="1"/>
</dbReference>
<feature type="transmembrane region" description="Helical" evidence="6">
    <location>
        <begin position="144"/>
        <end position="167"/>
    </location>
</feature>
<evidence type="ECO:0000256" key="3">
    <source>
        <dbReference type="ARBA" id="ARBA00022692"/>
    </source>
</evidence>
<comment type="subcellular location">
    <subcellularLocation>
        <location evidence="1">Membrane</location>
        <topology evidence="1">Multi-pass membrane protein</topology>
    </subcellularLocation>
</comment>
<dbReference type="RefSeq" id="WP_311511212.1">
    <property type="nucleotide sequence ID" value="NZ_JAVREP010000004.1"/>
</dbReference>
<keyword evidence="8" id="KW-1185">Reference proteome</keyword>